<proteinExistence type="inferred from homology"/>
<sequence>MIKNLTNQTIALAGLSQAIQSVSNLAKTGTTDADDLEACISSLLKINADDVPDVYGGLDKLRSGFKLLERQMGPSDSVDTELARYGAALVYLEGRYRRMDGMQKAIRSGLERATAQAAHFGITHENVMASIADIYQNNISKINPRIMVMGDPVHLENPVVANKIRALLLAGIRSAWLWQQCGGSKFSFLLNRRKIREEARRLLQMLS</sequence>
<evidence type="ECO:0000256" key="1">
    <source>
        <dbReference type="ARBA" id="ARBA00022475"/>
    </source>
</evidence>
<name>A0A2W4QZT4_9GAMM</name>
<dbReference type="GO" id="GO:0005886">
    <property type="term" value="C:plasma membrane"/>
    <property type="evidence" value="ECO:0007669"/>
    <property type="project" value="UniProtKB-SubCell"/>
</dbReference>
<dbReference type="AlphaFoldDB" id="A0A2W4QZT4"/>
<evidence type="ECO:0000256" key="4">
    <source>
        <dbReference type="HAMAP-Rule" id="MF_00695"/>
    </source>
</evidence>
<reference evidence="5 6" key="1">
    <citation type="journal article" date="2018" name="Aquat. Microb. Ecol.">
        <title>Gammaproteobacterial methanotrophs dominate.</title>
        <authorList>
            <person name="Rissanen A.J."/>
            <person name="Saarenheimo J."/>
            <person name="Tiirola M."/>
            <person name="Peura S."/>
            <person name="Aalto S.L."/>
            <person name="Karvinen A."/>
            <person name="Nykanen H."/>
        </authorList>
    </citation>
    <scope>NUCLEOTIDE SEQUENCE [LARGE SCALE GENOMIC DNA]</scope>
    <source>
        <strain evidence="5">AMbin10</strain>
    </source>
</reference>
<dbReference type="NCBIfam" id="NF001246">
    <property type="entry name" value="PRK00218.1-2"/>
    <property type="match status" value="1"/>
</dbReference>
<dbReference type="PANTHER" id="PTHR38100:SF1">
    <property type="entry name" value="HIGH FREQUENCY LYSOGENIZATION PROTEIN HFLD"/>
    <property type="match status" value="1"/>
</dbReference>
<dbReference type="Proteomes" id="UP000249396">
    <property type="component" value="Unassembled WGS sequence"/>
</dbReference>
<comment type="subcellular location">
    <subcellularLocation>
        <location evidence="4">Cytoplasm</location>
    </subcellularLocation>
    <subcellularLocation>
        <location evidence="4">Cell membrane</location>
        <topology evidence="4">Peripheral membrane protein</topology>
        <orientation evidence="4">Cytoplasmic side</orientation>
    </subcellularLocation>
</comment>
<accession>A0A2W4QZT4</accession>
<evidence type="ECO:0000256" key="2">
    <source>
        <dbReference type="ARBA" id="ARBA00022490"/>
    </source>
</evidence>
<organism evidence="5 6">
    <name type="scientific">Candidatus Methylumidiphilus alinenensis</name>
    <dbReference type="NCBI Taxonomy" id="2202197"/>
    <lineage>
        <taxon>Bacteria</taxon>
        <taxon>Pseudomonadati</taxon>
        <taxon>Pseudomonadota</taxon>
        <taxon>Gammaproteobacteria</taxon>
        <taxon>Methylococcales</taxon>
        <taxon>Candidatus Methylumidiphilus</taxon>
    </lineage>
</organism>
<dbReference type="HAMAP" id="MF_00695">
    <property type="entry name" value="HflD_protein"/>
    <property type="match status" value="1"/>
</dbReference>
<evidence type="ECO:0000256" key="3">
    <source>
        <dbReference type="ARBA" id="ARBA00023136"/>
    </source>
</evidence>
<keyword evidence="2 4" id="KW-0963">Cytoplasm</keyword>
<dbReference type="Gene3D" id="1.10.3890.10">
    <property type="entry name" value="HflD-like"/>
    <property type="match status" value="1"/>
</dbReference>
<dbReference type="InterPro" id="IPR035932">
    <property type="entry name" value="HflD-like_sf"/>
</dbReference>
<keyword evidence="1 4" id="KW-1003">Cell membrane</keyword>
<gene>
    <name evidence="4" type="primary">hflD</name>
    <name evidence="5" type="ORF">DM484_15990</name>
</gene>
<dbReference type="SUPFAM" id="SSF101322">
    <property type="entry name" value="YcfC-like"/>
    <property type="match status" value="1"/>
</dbReference>
<evidence type="ECO:0000313" key="6">
    <source>
        <dbReference type="Proteomes" id="UP000249396"/>
    </source>
</evidence>
<comment type="similarity">
    <text evidence="4">Belongs to the HflD family.</text>
</comment>
<dbReference type="EMBL" id="QJPH01000352">
    <property type="protein sequence ID" value="PZN76783.1"/>
    <property type="molecule type" value="Genomic_DNA"/>
</dbReference>
<keyword evidence="3 4" id="KW-0472">Membrane</keyword>
<comment type="caution">
    <text evidence="5">The sequence shown here is derived from an EMBL/GenBank/DDBJ whole genome shotgun (WGS) entry which is preliminary data.</text>
</comment>
<dbReference type="GO" id="GO:0005737">
    <property type="term" value="C:cytoplasm"/>
    <property type="evidence" value="ECO:0007669"/>
    <property type="project" value="UniProtKB-SubCell"/>
</dbReference>
<evidence type="ECO:0000313" key="5">
    <source>
        <dbReference type="EMBL" id="PZN76783.1"/>
    </source>
</evidence>
<dbReference type="InterPro" id="IPR007451">
    <property type="entry name" value="HflD"/>
</dbReference>
<dbReference type="PANTHER" id="PTHR38100">
    <property type="entry name" value="HIGH FREQUENCY LYSOGENIZATION PROTEIN HFLD"/>
    <property type="match status" value="1"/>
</dbReference>
<protein>
    <recommendedName>
        <fullName evidence="4">High frequency lysogenization protein HflD homolog</fullName>
    </recommendedName>
</protein>
<dbReference type="Pfam" id="PF04356">
    <property type="entry name" value="DUF489"/>
    <property type="match status" value="1"/>
</dbReference>